<dbReference type="FunFam" id="1.10.510.10:FF:000153">
    <property type="entry name" value="Tribbles homolog 2"/>
    <property type="match status" value="1"/>
</dbReference>
<dbReference type="GO" id="GO:0032436">
    <property type="term" value="P:positive regulation of proteasomal ubiquitin-dependent protein catabolic process"/>
    <property type="evidence" value="ECO:0007669"/>
    <property type="project" value="TreeGrafter"/>
</dbReference>
<dbReference type="AlphaFoldDB" id="A0AAV6UT00"/>
<feature type="domain" description="Protein kinase" evidence="2">
    <location>
        <begin position="67"/>
        <end position="311"/>
    </location>
</feature>
<dbReference type="PANTHER" id="PTHR22961:SF13">
    <property type="entry name" value="TRIBBLES"/>
    <property type="match status" value="1"/>
</dbReference>
<name>A0AAV6UT00_9ARAC</name>
<keyword evidence="4" id="KW-1185">Reference proteome</keyword>
<protein>
    <recommendedName>
        <fullName evidence="2">Protein kinase domain-containing protein</fullName>
    </recommendedName>
</protein>
<dbReference type="Gene3D" id="1.10.510.10">
    <property type="entry name" value="Transferase(Phosphotransferase) domain 1"/>
    <property type="match status" value="1"/>
</dbReference>
<dbReference type="GO" id="GO:0004672">
    <property type="term" value="F:protein kinase activity"/>
    <property type="evidence" value="ECO:0007669"/>
    <property type="project" value="InterPro"/>
</dbReference>
<sequence length="343" mass="38973">MNLATRQAKTNLRLDIRDVVHKQAQTNFESKPVTVGGCLSPNLQPATPPTFPNSKEPLTATKVADKYLLLNRLEGSILRRCIHIESQQEYVCKVVPNERYRDVLRGHFRLDSHPHINAVEEVLVGKSSTYIVFQRCYGDLHSYVRNKRNLPEKEALPLFRQVASAVAACHASGIVLRDLKLRKFVFKDPQKTQLKLETLDDAVVLEEDDDWLNDKHGCPAYVSPEILSPTSNYSGRAADCWSLGVMLYTMLVGRYPFHDTEPSGLFSKIRRGCYNLPEHLSSKAKCLIRSLLRMDPSERLTAEEVLDHPWFRSAKFFEELPEDDDQMVPDSSDVCLDIVTSCV</sequence>
<dbReference type="GO" id="GO:0031434">
    <property type="term" value="F:mitogen-activated protein kinase kinase binding"/>
    <property type="evidence" value="ECO:0007669"/>
    <property type="project" value="TreeGrafter"/>
</dbReference>
<dbReference type="Proteomes" id="UP000827092">
    <property type="component" value="Unassembled WGS sequence"/>
</dbReference>
<dbReference type="PANTHER" id="PTHR22961">
    <property type="entry name" value="SER/THR PROTEIN KINASE-TRB"/>
    <property type="match status" value="1"/>
</dbReference>
<accession>A0AAV6UT00</accession>
<dbReference type="GO" id="GO:0005634">
    <property type="term" value="C:nucleus"/>
    <property type="evidence" value="ECO:0007669"/>
    <property type="project" value="TreeGrafter"/>
</dbReference>
<dbReference type="Pfam" id="PF00069">
    <property type="entry name" value="Pkinase"/>
    <property type="match status" value="1"/>
</dbReference>
<organism evidence="3 4">
    <name type="scientific">Oedothorax gibbosus</name>
    <dbReference type="NCBI Taxonomy" id="931172"/>
    <lineage>
        <taxon>Eukaryota</taxon>
        <taxon>Metazoa</taxon>
        <taxon>Ecdysozoa</taxon>
        <taxon>Arthropoda</taxon>
        <taxon>Chelicerata</taxon>
        <taxon>Arachnida</taxon>
        <taxon>Araneae</taxon>
        <taxon>Araneomorphae</taxon>
        <taxon>Entelegynae</taxon>
        <taxon>Araneoidea</taxon>
        <taxon>Linyphiidae</taxon>
        <taxon>Erigoninae</taxon>
        <taxon>Oedothorax</taxon>
    </lineage>
</organism>
<dbReference type="Gene3D" id="3.30.200.20">
    <property type="entry name" value="Phosphorylase Kinase, domain 1"/>
    <property type="match status" value="1"/>
</dbReference>
<proteinExistence type="inferred from homology"/>
<dbReference type="InterPro" id="IPR011009">
    <property type="entry name" value="Kinase-like_dom_sf"/>
</dbReference>
<evidence type="ECO:0000313" key="3">
    <source>
        <dbReference type="EMBL" id="KAG8187234.1"/>
    </source>
</evidence>
<evidence type="ECO:0000256" key="1">
    <source>
        <dbReference type="ARBA" id="ARBA00038180"/>
    </source>
</evidence>
<evidence type="ECO:0000313" key="4">
    <source>
        <dbReference type="Proteomes" id="UP000827092"/>
    </source>
</evidence>
<evidence type="ECO:0000259" key="2">
    <source>
        <dbReference type="PROSITE" id="PS50011"/>
    </source>
</evidence>
<dbReference type="EMBL" id="JAFNEN010000276">
    <property type="protein sequence ID" value="KAG8187234.1"/>
    <property type="molecule type" value="Genomic_DNA"/>
</dbReference>
<reference evidence="3 4" key="1">
    <citation type="journal article" date="2022" name="Nat. Ecol. Evol.">
        <title>A masculinizing supergene underlies an exaggerated male reproductive morph in a spider.</title>
        <authorList>
            <person name="Hendrickx F."/>
            <person name="De Corte Z."/>
            <person name="Sonet G."/>
            <person name="Van Belleghem S.M."/>
            <person name="Kostlbacher S."/>
            <person name="Vangestel C."/>
        </authorList>
    </citation>
    <scope>NUCLEOTIDE SEQUENCE [LARGE SCALE GENOMIC DNA]</scope>
    <source>
        <strain evidence="3">W744_W776</strain>
    </source>
</reference>
<dbReference type="PROSITE" id="PS50011">
    <property type="entry name" value="PROTEIN_KINASE_DOM"/>
    <property type="match status" value="1"/>
</dbReference>
<dbReference type="InterPro" id="IPR024104">
    <property type="entry name" value="Tribbles/Ser_Thr_kinase_40"/>
</dbReference>
<dbReference type="GO" id="GO:0005524">
    <property type="term" value="F:ATP binding"/>
    <property type="evidence" value="ECO:0007669"/>
    <property type="project" value="InterPro"/>
</dbReference>
<comment type="caution">
    <text evidence="3">The sequence shown here is derived from an EMBL/GenBank/DDBJ whole genome shotgun (WGS) entry which is preliminary data.</text>
</comment>
<dbReference type="InterPro" id="IPR000719">
    <property type="entry name" value="Prot_kinase_dom"/>
</dbReference>
<dbReference type="SUPFAM" id="SSF56112">
    <property type="entry name" value="Protein kinase-like (PK-like)"/>
    <property type="match status" value="1"/>
</dbReference>
<comment type="similarity">
    <text evidence="1">Belongs to the protein kinase superfamily. CAMK Ser/Thr protein kinase family. Tribbles subfamily.</text>
</comment>
<gene>
    <name evidence="3" type="ORF">JTE90_020663</name>
</gene>